<dbReference type="Proteomes" id="UP000287798">
    <property type="component" value="Unassembled WGS sequence"/>
</dbReference>
<evidence type="ECO:0000256" key="4">
    <source>
        <dbReference type="ARBA" id="ARBA00022833"/>
    </source>
</evidence>
<dbReference type="GO" id="GO:0016788">
    <property type="term" value="F:hydrolase activity, acting on ester bonds"/>
    <property type="evidence" value="ECO:0007669"/>
    <property type="project" value="InterPro"/>
</dbReference>
<keyword evidence="4" id="KW-0862">Zinc</keyword>
<dbReference type="GO" id="GO:0046872">
    <property type="term" value="F:metal ion binding"/>
    <property type="evidence" value="ECO:0007669"/>
    <property type="project" value="UniProtKB-KW"/>
</dbReference>
<reference evidence="6 7" key="1">
    <citation type="journal article" date="2010" name="Int. J. Syst. Evol. Microbiol.">
        <title>Thiohalobacter thiocyanaticus gen. nov., sp. nov., a moderately halophilic, sulfur-oxidizing gammaproteobacterium from hypersaline lakes, that utilizes thiocyanate.</title>
        <authorList>
            <person name="Sorokin D.Y."/>
            <person name="Kovaleva O.L."/>
            <person name="Tourova T.P."/>
            <person name="Muyzer G."/>
        </authorList>
    </citation>
    <scope>NUCLEOTIDE SEQUENCE [LARGE SCALE GENOMIC DNA]</scope>
    <source>
        <strain evidence="6 7">Hrh1</strain>
    </source>
</reference>
<evidence type="ECO:0000256" key="1">
    <source>
        <dbReference type="ARBA" id="ARBA00001947"/>
    </source>
</evidence>
<protein>
    <submittedName>
        <fullName evidence="6">Peptidase M14</fullName>
    </submittedName>
</protein>
<dbReference type="EMBL" id="QZMU01000001">
    <property type="protein sequence ID" value="RRQ22336.1"/>
    <property type="molecule type" value="Genomic_DNA"/>
</dbReference>
<dbReference type="SUPFAM" id="SSF53187">
    <property type="entry name" value="Zn-dependent exopeptidases"/>
    <property type="match status" value="1"/>
</dbReference>
<evidence type="ECO:0000256" key="3">
    <source>
        <dbReference type="ARBA" id="ARBA00022801"/>
    </source>
</evidence>
<feature type="domain" description="Succinylglutamate desuccinylase/Aspartoacylase catalytic" evidence="5">
    <location>
        <begin position="46"/>
        <end position="145"/>
    </location>
</feature>
<dbReference type="CDD" id="cd06256">
    <property type="entry name" value="M14_ASTE_ASPA-like"/>
    <property type="match status" value="1"/>
</dbReference>
<name>A0A426QKT7_9GAMM</name>
<keyword evidence="2" id="KW-0479">Metal-binding</keyword>
<dbReference type="InterPro" id="IPR055438">
    <property type="entry name" value="AstE_AspA_cat"/>
</dbReference>
<dbReference type="AlphaFoldDB" id="A0A426QKT7"/>
<dbReference type="RefSeq" id="WP_125181679.1">
    <property type="nucleotide sequence ID" value="NZ_QZMU01000001.1"/>
</dbReference>
<keyword evidence="3" id="KW-0378">Hydrolase</keyword>
<keyword evidence="7" id="KW-1185">Reference proteome</keyword>
<evidence type="ECO:0000259" key="5">
    <source>
        <dbReference type="Pfam" id="PF24827"/>
    </source>
</evidence>
<gene>
    <name evidence="6" type="ORF">D6C00_10500</name>
</gene>
<accession>A0A426QKT7</accession>
<evidence type="ECO:0000256" key="2">
    <source>
        <dbReference type="ARBA" id="ARBA00022723"/>
    </source>
</evidence>
<dbReference type="OrthoDB" id="9782876at2"/>
<evidence type="ECO:0000313" key="7">
    <source>
        <dbReference type="Proteomes" id="UP000287798"/>
    </source>
</evidence>
<comment type="caution">
    <text evidence="6">The sequence shown here is derived from an EMBL/GenBank/DDBJ whole genome shotgun (WGS) entry which is preliminary data.</text>
</comment>
<sequence length="340" mass="38104">MLKITTDIPDGLLSAEATELEALLGAPTLLHLPGRQEAPLFVSVLLHGNEDTGFYAVRKLLNKYREQKLPRALSVFFANVSAAAQGRRRLDGQPDYNRIWPGSDQPDGPEQAMLAEVVQRMERRGIFAAIDVHNNTGLNPHYACVNRIDHRYFHLATLFSRTLVYFTRPRGVASLAFAPLCPSVTVECGRPGQAHGVDHAMEFIEAALHLSEIPVHPVAPHDIDLFHTVVTVTVPEAVDFGFGRAGATLDFLPDIDHLNFRELPEGTGLARVNGAGGELLEARDERGRNVWREYFYVEDGILRLRRPVMPSMFTLDERIVRQDCLCYLMERYELMPPEQG</sequence>
<evidence type="ECO:0000313" key="6">
    <source>
        <dbReference type="EMBL" id="RRQ22336.1"/>
    </source>
</evidence>
<dbReference type="Pfam" id="PF24827">
    <property type="entry name" value="AstE_AspA_cat"/>
    <property type="match status" value="1"/>
</dbReference>
<organism evidence="6 7">
    <name type="scientific">Thiohalobacter thiocyanaticus</name>
    <dbReference type="NCBI Taxonomy" id="585455"/>
    <lineage>
        <taxon>Bacteria</taxon>
        <taxon>Pseudomonadati</taxon>
        <taxon>Pseudomonadota</taxon>
        <taxon>Gammaproteobacteria</taxon>
        <taxon>Thiohalobacterales</taxon>
        <taxon>Thiohalobacteraceae</taxon>
        <taxon>Thiohalobacter</taxon>
    </lineage>
</organism>
<comment type="cofactor">
    <cofactor evidence="1">
        <name>Zn(2+)</name>
        <dbReference type="ChEBI" id="CHEBI:29105"/>
    </cofactor>
</comment>
<proteinExistence type="predicted"/>
<dbReference type="Gene3D" id="3.40.630.10">
    <property type="entry name" value="Zn peptidases"/>
    <property type="match status" value="1"/>
</dbReference>